<keyword evidence="3" id="KW-1185">Reference proteome</keyword>
<dbReference type="InParanoid" id="A0A078AVG1"/>
<dbReference type="AlphaFoldDB" id="A0A078AVG1"/>
<proteinExistence type="predicted"/>
<dbReference type="Proteomes" id="UP000039865">
    <property type="component" value="Unassembled WGS sequence"/>
</dbReference>
<evidence type="ECO:0000256" key="1">
    <source>
        <dbReference type="SAM" id="MobiDB-lite"/>
    </source>
</evidence>
<sequence length="288" mass="32003">MESGTLSKAGSQIMNRAQSMGNLQVKTMTHGPAGITMERSPDRTDNQFQSTSNLHKISVGDMVKMSLKNNDIFGIQGYNLPRTEPYPGGAKNAFPKTKLKNFADLEASLTKHVPGPGEYKTVPKWGCPEKKVNPTKKNTYIEQINKLEKDKPSPATYELKFKAVQARTVGGSKSTYAGVNFMSDTEFLSSNVPAPAQKDVNPDHEKAKEKDWKTKKSELPGPGTHVNSEKAFNLTLESSPAVKFKTGKRIAFAEAISNAKKFVPSPSQYNFKEFKEEKIWKRLTSKRQ</sequence>
<accession>A0A078AVG1</accession>
<reference evidence="2 3" key="1">
    <citation type="submission" date="2014-06" db="EMBL/GenBank/DDBJ databases">
        <authorList>
            <person name="Swart Estienne"/>
        </authorList>
    </citation>
    <scope>NUCLEOTIDE SEQUENCE [LARGE SCALE GENOMIC DNA]</scope>
    <source>
        <strain evidence="2 3">130c</strain>
    </source>
</reference>
<feature type="region of interest" description="Disordered" evidence="1">
    <location>
        <begin position="191"/>
        <end position="226"/>
    </location>
</feature>
<evidence type="ECO:0000313" key="2">
    <source>
        <dbReference type="EMBL" id="CDW85262.1"/>
    </source>
</evidence>
<organism evidence="2 3">
    <name type="scientific">Stylonychia lemnae</name>
    <name type="common">Ciliate</name>
    <dbReference type="NCBI Taxonomy" id="5949"/>
    <lineage>
        <taxon>Eukaryota</taxon>
        <taxon>Sar</taxon>
        <taxon>Alveolata</taxon>
        <taxon>Ciliophora</taxon>
        <taxon>Intramacronucleata</taxon>
        <taxon>Spirotrichea</taxon>
        <taxon>Stichotrichia</taxon>
        <taxon>Sporadotrichida</taxon>
        <taxon>Oxytrichidae</taxon>
        <taxon>Stylonychinae</taxon>
        <taxon>Stylonychia</taxon>
    </lineage>
</organism>
<evidence type="ECO:0000313" key="3">
    <source>
        <dbReference type="Proteomes" id="UP000039865"/>
    </source>
</evidence>
<name>A0A078AVG1_STYLE</name>
<dbReference type="EMBL" id="CCKQ01013582">
    <property type="protein sequence ID" value="CDW85262.1"/>
    <property type="molecule type" value="Genomic_DNA"/>
</dbReference>
<feature type="compositionally biased region" description="Basic and acidic residues" evidence="1">
    <location>
        <begin position="200"/>
        <end position="218"/>
    </location>
</feature>
<gene>
    <name evidence="2" type="primary">Contig7460.g7970</name>
    <name evidence="2" type="ORF">STYLEM_14336</name>
</gene>
<protein>
    <submittedName>
        <fullName evidence="2">Uncharacterized protein</fullName>
    </submittedName>
</protein>